<organism evidence="4 5">
    <name type="scientific">Candidula unifasciata</name>
    <dbReference type="NCBI Taxonomy" id="100452"/>
    <lineage>
        <taxon>Eukaryota</taxon>
        <taxon>Metazoa</taxon>
        <taxon>Spiralia</taxon>
        <taxon>Lophotrochozoa</taxon>
        <taxon>Mollusca</taxon>
        <taxon>Gastropoda</taxon>
        <taxon>Heterobranchia</taxon>
        <taxon>Euthyneura</taxon>
        <taxon>Panpulmonata</taxon>
        <taxon>Eupulmonata</taxon>
        <taxon>Stylommatophora</taxon>
        <taxon>Helicina</taxon>
        <taxon>Helicoidea</taxon>
        <taxon>Geomitridae</taxon>
        <taxon>Candidula</taxon>
    </lineage>
</organism>
<dbReference type="InterPro" id="IPR036860">
    <property type="entry name" value="SH2_dom_sf"/>
</dbReference>
<feature type="domain" description="SH2" evidence="3">
    <location>
        <begin position="340"/>
        <end position="432"/>
    </location>
</feature>
<dbReference type="AlphaFoldDB" id="A0A8S3YIZ1"/>
<sequence>MLQQILEKMYIDPELLEELSEDQKQVLFYKMRQEQVRRWKVHEEQQEAEARSQPKARKKVDFLLGRDGCEWVWVMGEHPLDRTIEQILEEETKATAVRLAEAEAEALRLKEEAEMLKKMEEEKQRRIKEHEEREAEMKRKQEEAALHQSIKEAQLAMERMEIQRRKFEEEERKRLLEIQEQEKKAKRKSREIANSVKEKRSSEIFSTLQRKREELEKQALEGQKEVETSWQEQEKKSKEADIQMRENARQARTEYKESLRRSFTLMQTTATPNGGQPGAVNKPPLPPKKHLMVTSAPGIASKKPRPLRPKNKEMIINWFQKEEKDKKATVNPDTGKIADWFHGIINRVDSERMLEEKENGCFLIRVSERVWGYTLTLKESNRCKHFLIDASDLGYQFFGADQTVHQSLVELVKYHRDNPVTISGQERLLYPCGQSVDPPDYNELFQERKTEPS</sequence>
<keyword evidence="1" id="KW-0727">SH2 domain</keyword>
<protein>
    <recommendedName>
        <fullName evidence="3">SH2 domain-containing protein</fullName>
    </recommendedName>
</protein>
<dbReference type="PANTHER" id="PTHR14388:SF17">
    <property type="entry name" value="SH2 DOMAIN-CONTAINING PROTEIN"/>
    <property type="match status" value="1"/>
</dbReference>
<feature type="compositionally biased region" description="Basic and acidic residues" evidence="2">
    <location>
        <begin position="219"/>
        <end position="260"/>
    </location>
</feature>
<dbReference type="Pfam" id="PF00017">
    <property type="entry name" value="SH2"/>
    <property type="match status" value="1"/>
</dbReference>
<evidence type="ECO:0000256" key="2">
    <source>
        <dbReference type="SAM" id="MobiDB-lite"/>
    </source>
</evidence>
<comment type="caution">
    <text evidence="4">The sequence shown here is derived from an EMBL/GenBank/DDBJ whole genome shotgun (WGS) entry which is preliminary data.</text>
</comment>
<dbReference type="InterPro" id="IPR000980">
    <property type="entry name" value="SH2"/>
</dbReference>
<evidence type="ECO:0000259" key="3">
    <source>
        <dbReference type="PROSITE" id="PS50001"/>
    </source>
</evidence>
<dbReference type="PANTHER" id="PTHR14388">
    <property type="entry name" value="T CELL-SPECIFIC ADAPTER PROTEIN TSAD"/>
    <property type="match status" value="1"/>
</dbReference>
<dbReference type="PROSITE" id="PS50001">
    <property type="entry name" value="SH2"/>
    <property type="match status" value="1"/>
</dbReference>
<dbReference type="GO" id="GO:0005737">
    <property type="term" value="C:cytoplasm"/>
    <property type="evidence" value="ECO:0007669"/>
    <property type="project" value="TreeGrafter"/>
</dbReference>
<name>A0A8S3YIZ1_9EUPU</name>
<dbReference type="Gene3D" id="3.30.505.10">
    <property type="entry name" value="SH2 domain"/>
    <property type="match status" value="1"/>
</dbReference>
<evidence type="ECO:0000313" key="4">
    <source>
        <dbReference type="EMBL" id="CAG5116328.1"/>
    </source>
</evidence>
<keyword evidence="5" id="KW-1185">Reference proteome</keyword>
<dbReference type="SMART" id="SM00252">
    <property type="entry name" value="SH2"/>
    <property type="match status" value="1"/>
</dbReference>
<gene>
    <name evidence="4" type="ORF">CUNI_LOCUS1886</name>
</gene>
<evidence type="ECO:0000313" key="5">
    <source>
        <dbReference type="Proteomes" id="UP000678393"/>
    </source>
</evidence>
<dbReference type="PRINTS" id="PR00401">
    <property type="entry name" value="SH2DOMAIN"/>
</dbReference>
<dbReference type="EMBL" id="CAJHNH020000236">
    <property type="protein sequence ID" value="CAG5116328.1"/>
    <property type="molecule type" value="Genomic_DNA"/>
</dbReference>
<evidence type="ECO:0000256" key="1">
    <source>
        <dbReference type="PROSITE-ProRule" id="PRU00191"/>
    </source>
</evidence>
<feature type="region of interest" description="Disordered" evidence="2">
    <location>
        <begin position="219"/>
        <end position="307"/>
    </location>
</feature>
<dbReference type="Proteomes" id="UP000678393">
    <property type="component" value="Unassembled WGS sequence"/>
</dbReference>
<reference evidence="4" key="1">
    <citation type="submission" date="2021-04" db="EMBL/GenBank/DDBJ databases">
        <authorList>
            <consortium name="Molecular Ecology Group"/>
        </authorList>
    </citation>
    <scope>NUCLEOTIDE SEQUENCE</scope>
</reference>
<dbReference type="OrthoDB" id="10003345at2759"/>
<dbReference type="SUPFAM" id="SSF55550">
    <property type="entry name" value="SH2 domain"/>
    <property type="match status" value="1"/>
</dbReference>
<proteinExistence type="predicted"/>
<feature type="region of interest" description="Disordered" evidence="2">
    <location>
        <begin position="181"/>
        <end position="203"/>
    </location>
</feature>
<accession>A0A8S3YIZ1</accession>
<feature type="compositionally biased region" description="Polar residues" evidence="2">
    <location>
        <begin position="264"/>
        <end position="274"/>
    </location>
</feature>